<organism evidence="1 2">
    <name type="scientific">Metallosphaera tengchongensis</name>
    <dbReference type="NCBI Taxonomy" id="1532350"/>
    <lineage>
        <taxon>Archaea</taxon>
        <taxon>Thermoproteota</taxon>
        <taxon>Thermoprotei</taxon>
        <taxon>Sulfolobales</taxon>
        <taxon>Sulfolobaceae</taxon>
        <taxon>Metallosphaera</taxon>
    </lineage>
</organism>
<dbReference type="InterPro" id="IPR021578">
    <property type="entry name" value="STK_08120-like"/>
</dbReference>
<dbReference type="AlphaFoldDB" id="A0A6N0NZ20"/>
<dbReference type="GeneID" id="55642415"/>
<evidence type="ECO:0000313" key="2">
    <source>
        <dbReference type="Proteomes" id="UP000509301"/>
    </source>
</evidence>
<dbReference type="Pfam" id="PF11485">
    <property type="entry name" value="STK_08120-like"/>
    <property type="match status" value="1"/>
</dbReference>
<dbReference type="OrthoDB" id="34680at2157"/>
<gene>
    <name evidence="1" type="ORF">GWK48_10690</name>
</gene>
<dbReference type="EMBL" id="CP049074">
    <property type="protein sequence ID" value="QKR00789.1"/>
    <property type="molecule type" value="Genomic_DNA"/>
</dbReference>
<sequence>MIITINTEHSVESLRVILSDPSFLLPRLFPTIRKLEVMGSSFNGVAKYLTFEHRIYGNVFFSVNEITYPFTLVFRESTGTGRITITLLDKEVRITLDYEGWMGFLSKGLLKRWLESFSKDFNEVIRLERIKRKI</sequence>
<keyword evidence="2" id="KW-1185">Reference proteome</keyword>
<dbReference type="KEGG" id="mten:GWK48_10690"/>
<evidence type="ECO:0000313" key="1">
    <source>
        <dbReference type="EMBL" id="QKR00789.1"/>
    </source>
</evidence>
<dbReference type="Proteomes" id="UP000509301">
    <property type="component" value="Chromosome"/>
</dbReference>
<protein>
    <submittedName>
        <fullName evidence="1">DUF3211 domain-containing protein</fullName>
    </submittedName>
</protein>
<dbReference type="RefSeq" id="WP_174632146.1">
    <property type="nucleotide sequence ID" value="NZ_CP049074.1"/>
</dbReference>
<dbReference type="Gene3D" id="3.30.530.20">
    <property type="match status" value="1"/>
</dbReference>
<proteinExistence type="predicted"/>
<accession>A0A6N0NZ20</accession>
<reference evidence="1 2" key="1">
    <citation type="submission" date="2020-02" db="EMBL/GenBank/DDBJ databases">
        <title>Comparative genome analysis reveals the metabolism and evolution of the thermophilic archaeal genus Metallosphaera.</title>
        <authorList>
            <person name="Jiang C."/>
        </authorList>
    </citation>
    <scope>NUCLEOTIDE SEQUENCE [LARGE SCALE GENOMIC DNA]</scope>
    <source>
        <strain evidence="1 2">Ric-A</strain>
    </source>
</reference>
<dbReference type="InterPro" id="IPR023393">
    <property type="entry name" value="START-like_dom_sf"/>
</dbReference>
<name>A0A6N0NZ20_9CREN</name>